<organism evidence="2">
    <name type="scientific">Rhodococcus hoagii (strain 103S)</name>
    <name type="common">Rhodococcus equi</name>
    <dbReference type="NCBI Taxonomy" id="685727"/>
    <lineage>
        <taxon>Bacteria</taxon>
        <taxon>Bacillati</taxon>
        <taxon>Actinomycetota</taxon>
        <taxon>Actinomycetes</taxon>
        <taxon>Mycobacteriales</taxon>
        <taxon>Nocardiaceae</taxon>
        <taxon>Prescottella</taxon>
    </lineage>
</organism>
<protein>
    <submittedName>
        <fullName evidence="2">Transcriptional regulator</fullName>
    </submittedName>
</protein>
<dbReference type="InterPro" id="IPR029442">
    <property type="entry name" value="GyrI-like"/>
</dbReference>
<dbReference type="InterPro" id="IPR010499">
    <property type="entry name" value="AraC_E-bd"/>
</dbReference>
<evidence type="ECO:0000313" key="2">
    <source>
        <dbReference type="EMBL" id="CBH48495.1"/>
    </source>
</evidence>
<dbReference type="Pfam" id="PF06445">
    <property type="entry name" value="GyrI-like"/>
    <property type="match status" value="1"/>
</dbReference>
<evidence type="ECO:0000259" key="1">
    <source>
        <dbReference type="SMART" id="SM00871"/>
    </source>
</evidence>
<dbReference type="Proteomes" id="UP001154400">
    <property type="component" value="Chromosome"/>
</dbReference>
<dbReference type="RefSeq" id="WP_013416120.1">
    <property type="nucleotide sequence ID" value="NC_014659.1"/>
</dbReference>
<sequence length="156" mass="16792">MSYDIRFQDRDEQPAGVVAGDVTVDRIADFIGAAFREVVAVAERSGTALAGPPFARYRPLPGGVWNVEAGFPLDREIAPDGEVEPTALPAGPVVTTVHVGGYDTVEPAYIALTSWIAEHGYLTVGEAWECYLDGPNVPDPRTEIVMPVTRPDARLN</sequence>
<dbReference type="SUPFAM" id="SSF55136">
    <property type="entry name" value="Probable bacterial effector-binding domain"/>
    <property type="match status" value="1"/>
</dbReference>
<dbReference type="SMART" id="SM00871">
    <property type="entry name" value="AraC_E_bind"/>
    <property type="match status" value="1"/>
</dbReference>
<name>A0A3S5Y7D3_RHOH1</name>
<dbReference type="KEGG" id="req:REQ_24560"/>
<dbReference type="InterPro" id="IPR011256">
    <property type="entry name" value="Reg_factor_effector_dom_sf"/>
</dbReference>
<dbReference type="Gene3D" id="3.20.80.10">
    <property type="entry name" value="Regulatory factor, effector binding domain"/>
    <property type="match status" value="1"/>
</dbReference>
<dbReference type="AlphaFoldDB" id="A0A3S5Y7D3"/>
<gene>
    <name evidence="2" type="ordered locus">REQ_24560</name>
</gene>
<evidence type="ECO:0000313" key="3">
    <source>
        <dbReference type="Proteomes" id="UP000006892"/>
    </source>
</evidence>
<dbReference type="GeneID" id="57578134"/>
<accession>A0A3S5Y7D3</accession>
<feature type="domain" description="AraC effector-binding" evidence="1">
    <location>
        <begin position="3"/>
        <end position="149"/>
    </location>
</feature>
<reference evidence="2" key="1">
    <citation type="journal article" date="2010" name="PLoS Genet.">
        <title>The genome of a pathogenic rhodococcus: cooptive virulence underpinned by key gene acquisitions.</title>
        <authorList>
            <person name="Letek M."/>
            <person name="Gonzalez P."/>
            <person name="Macarthur I."/>
            <person name="Rodriguez H."/>
            <person name="Freeman T.C."/>
            <person name="Valero-Rello A."/>
            <person name="Blanco M."/>
            <person name="Buckley T."/>
            <person name="Cherevach I."/>
            <person name="Fahey R."/>
            <person name="Hapeshi A."/>
            <person name="Holdstock J."/>
            <person name="Leadon D."/>
            <person name="Navas J."/>
            <person name="Ocampo A."/>
            <person name="Quail M.A."/>
            <person name="Sanders M."/>
            <person name="Scortti M.M."/>
            <person name="Prescott J.F."/>
            <person name="Fogarty U."/>
            <person name="Meijer W.G."/>
            <person name="Parkhill J."/>
            <person name="Bentley S.D."/>
            <person name="Vazquez-Boland J.A."/>
        </authorList>
    </citation>
    <scope>NUCLEOTIDE SEQUENCE [LARGE SCALE GENOMIC DNA]</scope>
    <source>
        <strain evidence="2 3">103S</strain>
    </source>
</reference>
<dbReference type="EMBL" id="FN563149">
    <property type="protein sequence ID" value="CBH48495.1"/>
    <property type="molecule type" value="Genomic_DNA"/>
</dbReference>
<proteinExistence type="predicted"/>